<evidence type="ECO:0000256" key="1">
    <source>
        <dbReference type="ARBA" id="ARBA00022801"/>
    </source>
</evidence>
<dbReference type="EMBL" id="JAYJLD010000021">
    <property type="protein sequence ID" value="MEB3102724.1"/>
    <property type="molecule type" value="Genomic_DNA"/>
</dbReference>
<dbReference type="PIRSF" id="PIRSF017388">
    <property type="entry name" value="Esterase_lipase"/>
    <property type="match status" value="1"/>
</dbReference>
<dbReference type="PANTHER" id="PTHR43798">
    <property type="entry name" value="MONOACYLGLYCEROL LIPASE"/>
    <property type="match status" value="1"/>
</dbReference>
<keyword evidence="1 3" id="KW-0378">Hydrolase</keyword>
<dbReference type="Gene3D" id="3.40.50.1820">
    <property type="entry name" value="alpha/beta hydrolase"/>
    <property type="match status" value="1"/>
</dbReference>
<keyword evidence="4" id="KW-1185">Reference proteome</keyword>
<dbReference type="InterPro" id="IPR029058">
    <property type="entry name" value="AB_hydrolase_fold"/>
</dbReference>
<evidence type="ECO:0000313" key="4">
    <source>
        <dbReference type="Proteomes" id="UP001310386"/>
    </source>
</evidence>
<dbReference type="SUPFAM" id="SSF53474">
    <property type="entry name" value="alpha/beta-Hydrolases"/>
    <property type="match status" value="1"/>
</dbReference>
<dbReference type="InterPro" id="IPR012354">
    <property type="entry name" value="Esterase_lipase"/>
</dbReference>
<gene>
    <name evidence="3" type="ORF">VF724_13725</name>
</gene>
<dbReference type="RefSeq" id="WP_371754846.1">
    <property type="nucleotide sequence ID" value="NZ_JAYJLD010000021.1"/>
</dbReference>
<name>A0ABU5ZJN1_9BACL</name>
<sequence>MPNSHQSYPKVCLLLHGFTGGPFEVEPLGSHLQSKGYTVSIPVLPGHAGDDRHLGEVTWQQWVEEAEREAGRLAETYGSFDLAGFSMGGLIAAYLASRYPVRRLVLISASVIYLSPKRFATEMWEEVRRKNWSAFYKVQTTPLHAVLQFMMLVRSLRREIGRVQVPTLVVQGERDEIVHPYSARYLEQNLGGEVQVKYFSNSRHLIFLDIETKEVCEAISAFYEGDDNEAEKKIRS</sequence>
<reference evidence="3" key="1">
    <citation type="submission" date="2023-12" db="EMBL/GenBank/DDBJ databases">
        <title>Fervidustalea candida gen. nov., sp. nov., a novel member of the family Paenibacillaceae isolated from a geothermal area.</title>
        <authorList>
            <person name="Li W.-J."/>
            <person name="Jiao J.-Y."/>
            <person name="Chen Y."/>
        </authorList>
    </citation>
    <scope>NUCLEOTIDE SEQUENCE</scope>
    <source>
        <strain evidence="3">SYSU GA230002</strain>
    </source>
</reference>
<dbReference type="GO" id="GO:0016787">
    <property type="term" value="F:hydrolase activity"/>
    <property type="evidence" value="ECO:0007669"/>
    <property type="project" value="UniProtKB-KW"/>
</dbReference>
<organism evidence="3 4">
    <name type="scientific">Ferviditalea candida</name>
    <dbReference type="NCBI Taxonomy" id="3108399"/>
    <lineage>
        <taxon>Bacteria</taxon>
        <taxon>Bacillati</taxon>
        <taxon>Bacillota</taxon>
        <taxon>Bacilli</taxon>
        <taxon>Bacillales</taxon>
        <taxon>Paenibacillaceae</taxon>
        <taxon>Ferviditalea</taxon>
    </lineage>
</organism>
<proteinExistence type="predicted"/>
<evidence type="ECO:0000313" key="3">
    <source>
        <dbReference type="EMBL" id="MEB3102724.1"/>
    </source>
</evidence>
<dbReference type="PANTHER" id="PTHR43798:SF31">
    <property type="entry name" value="AB HYDROLASE SUPERFAMILY PROTEIN YCLE"/>
    <property type="match status" value="1"/>
</dbReference>
<accession>A0ABU5ZJN1</accession>
<comment type="caution">
    <text evidence="3">The sequence shown here is derived from an EMBL/GenBank/DDBJ whole genome shotgun (WGS) entry which is preliminary data.</text>
</comment>
<protein>
    <submittedName>
        <fullName evidence="3">Alpha/beta fold hydrolase</fullName>
    </submittedName>
</protein>
<feature type="domain" description="AB hydrolase-1" evidence="2">
    <location>
        <begin position="13"/>
        <end position="209"/>
    </location>
</feature>
<dbReference type="InterPro" id="IPR050266">
    <property type="entry name" value="AB_hydrolase_sf"/>
</dbReference>
<dbReference type="Proteomes" id="UP001310386">
    <property type="component" value="Unassembled WGS sequence"/>
</dbReference>
<evidence type="ECO:0000259" key="2">
    <source>
        <dbReference type="Pfam" id="PF12697"/>
    </source>
</evidence>
<dbReference type="Pfam" id="PF12697">
    <property type="entry name" value="Abhydrolase_6"/>
    <property type="match status" value="1"/>
</dbReference>
<dbReference type="InterPro" id="IPR000073">
    <property type="entry name" value="AB_hydrolase_1"/>
</dbReference>